<dbReference type="GO" id="GO:0006884">
    <property type="term" value="P:cell volume homeostasis"/>
    <property type="evidence" value="ECO:0007669"/>
    <property type="project" value="TreeGrafter"/>
</dbReference>
<gene>
    <name evidence="11" type="primary">LOC107383963</name>
</gene>
<sequence length="999" mass="110205">MSQISSQSLRAGEPGFLQGPFGGECADKSCQMWFYYFITAAAAGTFELLQTFITGSPRLSVIIFNKSSKMSERTPLLHYRLTTSAGPEPSAVSDCTGPASGRSTNRKLGVVFGVIIPTLLSMFSVVVFLRVGFVVGQAGLCHSIAMFLVAYFIITMTVLSICAISTNGALDAGGAYYMISRALGPEFGGSIGIMFFLANVCGCALYVLGLVEAIVFTFGEPEERSAAAPGPLQVLPSGYWWSLLYGTVLLFLCFIVCLVGANIYAKATFIIFIIVVTVLALIFISFFIAEPTVVVLPDTSLMNDDNMRTANYTGFWLHTLEGNLFSDYTVDYTTGAMMSFSRVFAVLFNGCTGIMAGSNMSGDLKNPSYSIPRGTLAAVVTTYITYNLLSLMSAWTCDRYLLQRDYSFLGTINIWPPMVTVGIYSSAVSAAMSNLIGASRILYALSKDNLLGGALALAKRTSQSGNPWVSVLISWLLVQVVLFAGKLNTIAGIVTIFFLLVYAAVNLACLALEWASAPNFRPSFRCFTWHTCTLGFLGCLVMMFLISSVYAFASMAFMLILLMLIHYLGPISNWGYISQALIFHQVRKYLLLLDVRKDHVKFWRPQVLLMVANPRSCTGLMTFINDLKKSGLYVLGHVKLGSLDGLPSDPLRSCYDSWLCLVDHLKIKAFVNLTLSESVRHGVQNLLFISGFGGMRPNTLILGFYDDCAPEDNLSGQILPSTGLDVDKTCSTTDPGQQPAPFFPAVRGAEEPKDLKEVEYVSIIADAVKMGKNVALARYFNQFSREEVLGLRKKLGGPPAGLFVDVWPLNLLHPDGHGYINICSLFLLQLACVLHETRAWNQARLRLFLCVEAGCRLQKDEKQKIQRMLKELRISAQVQAVAWDQVVALHWQRQGAKGRGNMNLQDDEKRLRREGEEEDCIQRFPSNTSRLTDEFICAVNSLIHRHDSPKPAVRFLYLPHPPADRSFYHSYLHQIDLLSRDLGPTLLVHGVTPVITTDF</sequence>
<evidence type="ECO:0000256" key="1">
    <source>
        <dbReference type="ARBA" id="ARBA00004141"/>
    </source>
</evidence>
<evidence type="ECO:0000256" key="5">
    <source>
        <dbReference type="ARBA" id="ARBA00022692"/>
    </source>
</evidence>
<reference evidence="11" key="1">
    <citation type="submission" date="2014-08" db="EMBL/GenBank/DDBJ databases">
        <authorList>
            <person name="Senf B."/>
            <person name="Petzold A."/>
            <person name="Downie B.R."/>
            <person name="Koch P."/>
            <person name="Platzer M."/>
        </authorList>
    </citation>
    <scope>NUCLEOTIDE SEQUENCE [LARGE SCALE GENOMIC DNA]</scope>
    <source>
        <strain evidence="11">GRZ</strain>
    </source>
</reference>
<evidence type="ECO:0000256" key="2">
    <source>
        <dbReference type="ARBA" id="ARBA00010593"/>
    </source>
</evidence>
<feature type="transmembrane region" description="Helical" evidence="8">
    <location>
        <begin position="415"/>
        <end position="437"/>
    </location>
</feature>
<dbReference type="GeneID" id="107383963"/>
<evidence type="ECO:0000259" key="10">
    <source>
        <dbReference type="Pfam" id="PF03522"/>
    </source>
</evidence>
<evidence type="ECO:0000256" key="7">
    <source>
        <dbReference type="ARBA" id="ARBA00023136"/>
    </source>
</evidence>
<dbReference type="GO" id="GO:0015379">
    <property type="term" value="F:potassium:chloride symporter activity"/>
    <property type="evidence" value="ECO:0007669"/>
    <property type="project" value="TreeGrafter"/>
</dbReference>
<feature type="transmembrane region" description="Helical" evidence="8">
    <location>
        <begin position="268"/>
        <end position="289"/>
    </location>
</feature>
<keyword evidence="5 8" id="KW-0812">Transmembrane</keyword>
<evidence type="ECO:0000313" key="12">
    <source>
        <dbReference type="Proteomes" id="UP000694548"/>
    </source>
</evidence>
<proteinExistence type="inferred from homology"/>
<feature type="transmembrane region" description="Helical" evidence="8">
    <location>
        <begin position="336"/>
        <end position="356"/>
    </location>
</feature>
<feature type="transmembrane region" description="Helical" evidence="8">
    <location>
        <begin position="552"/>
        <end position="569"/>
    </location>
</feature>
<feature type="transmembrane region" description="Helical" evidence="8">
    <location>
        <begin position="467"/>
        <end position="484"/>
    </location>
</feature>
<dbReference type="GO" id="GO:0016020">
    <property type="term" value="C:membrane"/>
    <property type="evidence" value="ECO:0007669"/>
    <property type="project" value="UniProtKB-SubCell"/>
</dbReference>
<keyword evidence="4" id="KW-0813">Transport</keyword>
<dbReference type="GO" id="GO:0055064">
    <property type="term" value="P:chloride ion homeostasis"/>
    <property type="evidence" value="ECO:0007669"/>
    <property type="project" value="TreeGrafter"/>
</dbReference>
<evidence type="ECO:0000313" key="11">
    <source>
        <dbReference type="Ensembl" id="ENSNFUP00015017808.1"/>
    </source>
</evidence>
<feature type="domain" description="SLC12A transporter C-terminal" evidence="10">
    <location>
        <begin position="628"/>
        <end position="707"/>
    </location>
</feature>
<reference evidence="11" key="2">
    <citation type="submission" date="2025-08" db="UniProtKB">
        <authorList>
            <consortium name="Ensembl"/>
        </authorList>
    </citation>
    <scope>IDENTIFICATION</scope>
</reference>
<dbReference type="FunFam" id="1.20.1740.10:FF:000013">
    <property type="entry name" value="Solute carrier family 12 member"/>
    <property type="match status" value="1"/>
</dbReference>
<dbReference type="GeneTree" id="ENSGT00940000164152"/>
<reference evidence="11" key="3">
    <citation type="submission" date="2025-09" db="UniProtKB">
        <authorList>
            <consortium name="Ensembl"/>
        </authorList>
    </citation>
    <scope>IDENTIFICATION</scope>
</reference>
<comment type="similarity">
    <text evidence="2">Belongs to the SLC12A transporter family.</text>
</comment>
<dbReference type="Ensembl" id="ENSNFUT00015018628.1">
    <property type="protein sequence ID" value="ENSNFUP00015017808.1"/>
    <property type="gene ID" value="ENSNFUG00015008471.1"/>
</dbReference>
<dbReference type="RefSeq" id="XP_054596233.2">
    <property type="nucleotide sequence ID" value="XM_054740258.2"/>
</dbReference>
<feature type="transmembrane region" description="Helical" evidence="8">
    <location>
        <begin position="108"/>
        <end position="132"/>
    </location>
</feature>
<evidence type="ECO:0000256" key="8">
    <source>
        <dbReference type="SAM" id="Phobius"/>
    </source>
</evidence>
<dbReference type="Proteomes" id="UP000694548">
    <property type="component" value="Chromosome sgr09"/>
</dbReference>
<comment type="subcellular location">
    <subcellularLocation>
        <location evidence="1">Membrane</location>
        <topology evidence="1">Multi-pass membrane protein</topology>
    </subcellularLocation>
</comment>
<dbReference type="InterPro" id="IPR018491">
    <property type="entry name" value="SLC12_C"/>
</dbReference>
<feature type="transmembrane region" description="Helical" evidence="8">
    <location>
        <begin position="490"/>
        <end position="515"/>
    </location>
</feature>
<dbReference type="InterPro" id="IPR004841">
    <property type="entry name" value="AA-permease/SLC12A_dom"/>
</dbReference>
<keyword evidence="12" id="KW-1185">Reference proteome</keyword>
<feature type="domain" description="Amino acid permease/ SLC12A" evidence="9">
    <location>
        <begin position="113"/>
        <end position="608"/>
    </location>
</feature>
<dbReference type="Pfam" id="PF00324">
    <property type="entry name" value="AA_permease"/>
    <property type="match status" value="1"/>
</dbReference>
<name>A0A8C6L9Q5_NOTFU</name>
<evidence type="ECO:0000256" key="6">
    <source>
        <dbReference type="ARBA" id="ARBA00022989"/>
    </source>
</evidence>
<dbReference type="GO" id="GO:0055075">
    <property type="term" value="P:potassium ion homeostasis"/>
    <property type="evidence" value="ECO:0007669"/>
    <property type="project" value="TreeGrafter"/>
</dbReference>
<evidence type="ECO:0000259" key="9">
    <source>
        <dbReference type="Pfam" id="PF00324"/>
    </source>
</evidence>
<feature type="transmembrane region" description="Helical" evidence="8">
    <location>
        <begin position="191"/>
        <end position="219"/>
    </location>
</feature>
<keyword evidence="6 8" id="KW-1133">Transmembrane helix</keyword>
<keyword evidence="7 8" id="KW-0472">Membrane</keyword>
<dbReference type="AlphaFoldDB" id="A0A8C6L9Q5"/>
<dbReference type="PANTHER" id="PTHR11827:SF96">
    <property type="entry name" value="SOLUTE CARRIER FAMILY 12 MEMBER 9"/>
    <property type="match status" value="1"/>
</dbReference>
<feature type="transmembrane region" description="Helical" evidence="8">
    <location>
        <begin position="239"/>
        <end position="261"/>
    </location>
</feature>
<dbReference type="Pfam" id="PF03522">
    <property type="entry name" value="SLC12"/>
    <property type="match status" value="1"/>
</dbReference>
<dbReference type="PANTHER" id="PTHR11827">
    <property type="entry name" value="SOLUTE CARRIER FAMILY 12, CATION COTRANSPORTERS"/>
    <property type="match status" value="1"/>
</dbReference>
<evidence type="ECO:0000256" key="3">
    <source>
        <dbReference type="ARBA" id="ARBA00019359"/>
    </source>
</evidence>
<dbReference type="InterPro" id="IPR004842">
    <property type="entry name" value="SLC12A_fam"/>
</dbReference>
<dbReference type="Gene3D" id="1.20.1740.10">
    <property type="entry name" value="Amino acid/polyamine transporter I"/>
    <property type="match status" value="1"/>
</dbReference>
<organism evidence="11 12">
    <name type="scientific">Nothobranchius furzeri</name>
    <name type="common">Turquoise killifish</name>
    <dbReference type="NCBI Taxonomy" id="105023"/>
    <lineage>
        <taxon>Eukaryota</taxon>
        <taxon>Metazoa</taxon>
        <taxon>Chordata</taxon>
        <taxon>Craniata</taxon>
        <taxon>Vertebrata</taxon>
        <taxon>Euteleostomi</taxon>
        <taxon>Actinopterygii</taxon>
        <taxon>Neopterygii</taxon>
        <taxon>Teleostei</taxon>
        <taxon>Neoteleostei</taxon>
        <taxon>Acanthomorphata</taxon>
        <taxon>Ovalentaria</taxon>
        <taxon>Atherinomorphae</taxon>
        <taxon>Cyprinodontiformes</taxon>
        <taxon>Nothobranchiidae</taxon>
        <taxon>Nothobranchius</taxon>
    </lineage>
</organism>
<evidence type="ECO:0000256" key="4">
    <source>
        <dbReference type="ARBA" id="ARBA00022448"/>
    </source>
</evidence>
<feature type="transmembrane region" description="Helical" evidence="8">
    <location>
        <begin position="376"/>
        <end position="395"/>
    </location>
</feature>
<protein>
    <recommendedName>
        <fullName evidence="3">Solute carrier family 12 member 9</fullName>
    </recommendedName>
</protein>
<accession>A0A8C6L9Q5</accession>
<feature type="transmembrane region" description="Helical" evidence="8">
    <location>
        <begin position="144"/>
        <end position="170"/>
    </location>
</feature>
<feature type="transmembrane region" description="Helical" evidence="8">
    <location>
        <begin position="527"/>
        <end position="546"/>
    </location>
</feature>